<accession>A0ABS2MTM2</accession>
<proteinExistence type="predicted"/>
<evidence type="ECO:0000256" key="2">
    <source>
        <dbReference type="ARBA" id="ARBA00022475"/>
    </source>
</evidence>
<feature type="transmembrane region" description="Helical" evidence="6">
    <location>
        <begin position="290"/>
        <end position="315"/>
    </location>
</feature>
<dbReference type="Proteomes" id="UP000767854">
    <property type="component" value="Unassembled WGS sequence"/>
</dbReference>
<feature type="transmembrane region" description="Helical" evidence="6">
    <location>
        <begin position="327"/>
        <end position="346"/>
    </location>
</feature>
<dbReference type="EMBL" id="JAFBDT010000029">
    <property type="protein sequence ID" value="MBM7562756.1"/>
    <property type="molecule type" value="Genomic_DNA"/>
</dbReference>
<keyword evidence="8" id="KW-1185">Reference proteome</keyword>
<keyword evidence="3 6" id="KW-0812">Transmembrane</keyword>
<dbReference type="PANTHER" id="PTHR43652">
    <property type="entry name" value="BASIC AMINO ACID ANTIPORTER YFCC-RELATED"/>
    <property type="match status" value="1"/>
</dbReference>
<dbReference type="InterPro" id="IPR051679">
    <property type="entry name" value="DASS-Related_Transporters"/>
</dbReference>
<feature type="transmembrane region" description="Helical" evidence="6">
    <location>
        <begin position="411"/>
        <end position="431"/>
    </location>
</feature>
<feature type="transmembrane region" description="Helical" evidence="6">
    <location>
        <begin position="223"/>
        <end position="247"/>
    </location>
</feature>
<evidence type="ECO:0000313" key="8">
    <source>
        <dbReference type="Proteomes" id="UP000767854"/>
    </source>
</evidence>
<feature type="transmembrane region" description="Helical" evidence="6">
    <location>
        <begin position="352"/>
        <end position="374"/>
    </location>
</feature>
<comment type="subcellular location">
    <subcellularLocation>
        <location evidence="1">Cell membrane</location>
        <topology evidence="1">Multi-pass membrane protein</topology>
    </subcellularLocation>
</comment>
<evidence type="ECO:0000256" key="1">
    <source>
        <dbReference type="ARBA" id="ARBA00004651"/>
    </source>
</evidence>
<dbReference type="Pfam" id="PF03606">
    <property type="entry name" value="DcuC"/>
    <property type="match status" value="1"/>
</dbReference>
<feature type="transmembrane region" description="Helical" evidence="6">
    <location>
        <begin position="52"/>
        <end position="73"/>
    </location>
</feature>
<feature type="transmembrane region" description="Helical" evidence="6">
    <location>
        <begin position="140"/>
        <end position="164"/>
    </location>
</feature>
<gene>
    <name evidence="7" type="ORF">JOC49_002317</name>
</gene>
<evidence type="ECO:0000256" key="3">
    <source>
        <dbReference type="ARBA" id="ARBA00022692"/>
    </source>
</evidence>
<organism evidence="7 8">
    <name type="scientific">Fusibacter tunisiensis</name>
    <dbReference type="NCBI Taxonomy" id="1008308"/>
    <lineage>
        <taxon>Bacteria</taxon>
        <taxon>Bacillati</taxon>
        <taxon>Bacillota</taxon>
        <taxon>Clostridia</taxon>
        <taxon>Eubacteriales</taxon>
        <taxon>Eubacteriales Family XII. Incertae Sedis</taxon>
        <taxon>Fusibacter</taxon>
    </lineage>
</organism>
<evidence type="ECO:0000313" key="7">
    <source>
        <dbReference type="EMBL" id="MBM7562756.1"/>
    </source>
</evidence>
<dbReference type="InterPro" id="IPR018385">
    <property type="entry name" value="C4_dicarb_anaerob_car-like"/>
</dbReference>
<reference evidence="7 8" key="1">
    <citation type="submission" date="2021-01" db="EMBL/GenBank/DDBJ databases">
        <title>Genomic Encyclopedia of Type Strains, Phase IV (KMG-IV): sequencing the most valuable type-strain genomes for metagenomic binning, comparative biology and taxonomic classification.</title>
        <authorList>
            <person name="Goeker M."/>
        </authorList>
    </citation>
    <scope>NUCLEOTIDE SEQUENCE [LARGE SCALE GENOMIC DNA]</scope>
    <source>
        <strain evidence="7 8">DSM 24436</strain>
    </source>
</reference>
<evidence type="ECO:0000256" key="5">
    <source>
        <dbReference type="ARBA" id="ARBA00023136"/>
    </source>
</evidence>
<feature type="transmembrane region" description="Helical" evidence="6">
    <location>
        <begin position="12"/>
        <end position="32"/>
    </location>
</feature>
<dbReference type="RefSeq" id="WP_204665183.1">
    <property type="nucleotide sequence ID" value="NZ_JAFBDT010000029.1"/>
</dbReference>
<feature type="transmembrane region" description="Helical" evidence="6">
    <location>
        <begin position="176"/>
        <end position="195"/>
    </location>
</feature>
<keyword evidence="5 6" id="KW-0472">Membrane</keyword>
<comment type="caution">
    <text evidence="7">The sequence shown here is derived from an EMBL/GenBank/DDBJ whole genome shotgun (WGS) entry which is preliminary data.</text>
</comment>
<keyword evidence="2" id="KW-1003">Cell membrane</keyword>
<name>A0ABS2MTM2_9FIRM</name>
<protein>
    <submittedName>
        <fullName evidence="7">Ion transporter superfamily protein YfcC</fullName>
    </submittedName>
</protein>
<feature type="transmembrane region" description="Helical" evidence="6">
    <location>
        <begin position="254"/>
        <end position="278"/>
    </location>
</feature>
<feature type="transmembrane region" description="Helical" evidence="6">
    <location>
        <begin position="94"/>
        <end position="115"/>
    </location>
</feature>
<evidence type="ECO:0000256" key="4">
    <source>
        <dbReference type="ARBA" id="ARBA00022989"/>
    </source>
</evidence>
<evidence type="ECO:0000256" key="6">
    <source>
        <dbReference type="SAM" id="Phobius"/>
    </source>
</evidence>
<dbReference type="PANTHER" id="PTHR43652:SF2">
    <property type="entry name" value="BASIC AMINO ACID ANTIPORTER YFCC-RELATED"/>
    <property type="match status" value="1"/>
</dbReference>
<sequence>MKLNPAVKSFISAFVILLVLFIVTGISLYVIPGANSNWAWPLASILVLGSDSGGMIIAITIFLLIIGGAIHILKETGLIEGVISATVLKFKDKSFLLMALLVLLFMSMGAFVGVFEEVVPLVPLMILLSKRMGWDDLTGLGISILACGLGFAAAVSNPFTIGVAQQLADLPMFSGALLRMGVFATVYTVLLAFLWTRSKHIKGTVLEEDDLSDLLKTHVPQNAYVFFVALMVGMAIFITASPFVSFLRDISLPVIALVFLIAGLGVGMMANGSLRWVFKTYLKGAVDMSPAIVLILLATGIKHLMVEGALLEIILEAMAENSTNYGAFTSILIVFVSVLGLNFFIGSGSAKAFILMPVVVPMMDMIGVSRQLGVLAFQFGDGFSNVLYPTNAVLLIALGISGVGYGKWLKFILPIQVILLILSVAWLWLGYQIGYGG</sequence>
<keyword evidence="4 6" id="KW-1133">Transmembrane helix</keyword>
<feature type="transmembrane region" description="Helical" evidence="6">
    <location>
        <begin position="386"/>
        <end position="405"/>
    </location>
</feature>